<evidence type="ECO:0000313" key="2">
    <source>
        <dbReference type="EMBL" id="RKF81175.1"/>
    </source>
</evidence>
<name>A0A420J346_9PEZI</name>
<proteinExistence type="predicted"/>
<feature type="compositionally biased region" description="Basic and acidic residues" evidence="1">
    <location>
        <begin position="31"/>
        <end position="40"/>
    </location>
</feature>
<gene>
    <name evidence="2" type="ORF">GcC1_028032</name>
</gene>
<protein>
    <submittedName>
        <fullName evidence="2">Uncharacterized protein</fullName>
    </submittedName>
</protein>
<evidence type="ECO:0000256" key="1">
    <source>
        <dbReference type="SAM" id="MobiDB-lite"/>
    </source>
</evidence>
<dbReference type="EMBL" id="MCBR01002878">
    <property type="protein sequence ID" value="RKF81175.1"/>
    <property type="molecule type" value="Genomic_DNA"/>
</dbReference>
<comment type="caution">
    <text evidence="2">The sequence shown here is derived from an EMBL/GenBank/DDBJ whole genome shotgun (WGS) entry which is preliminary data.</text>
</comment>
<evidence type="ECO:0000313" key="3">
    <source>
        <dbReference type="Proteomes" id="UP000285405"/>
    </source>
</evidence>
<feature type="region of interest" description="Disordered" evidence="1">
    <location>
        <begin position="1"/>
        <end position="68"/>
    </location>
</feature>
<reference evidence="2 3" key="1">
    <citation type="journal article" date="2018" name="BMC Genomics">
        <title>Comparative genome analyses reveal sequence features reflecting distinct modes of host-adaptation between dicot and monocot powdery mildew.</title>
        <authorList>
            <person name="Wu Y."/>
            <person name="Ma X."/>
            <person name="Pan Z."/>
            <person name="Kale S.D."/>
            <person name="Song Y."/>
            <person name="King H."/>
            <person name="Zhang Q."/>
            <person name="Presley C."/>
            <person name="Deng X."/>
            <person name="Wei C.I."/>
            <person name="Xiao S."/>
        </authorList>
    </citation>
    <scope>NUCLEOTIDE SEQUENCE [LARGE SCALE GENOMIC DNA]</scope>
    <source>
        <strain evidence="2">UCSC1</strain>
    </source>
</reference>
<dbReference type="AlphaFoldDB" id="A0A420J346"/>
<feature type="compositionally biased region" description="Low complexity" evidence="1">
    <location>
        <begin position="1"/>
        <end position="15"/>
    </location>
</feature>
<dbReference type="Proteomes" id="UP000285405">
    <property type="component" value="Unassembled WGS sequence"/>
</dbReference>
<sequence>MSQFSFSSQRASATSPQNSSSRSFAPFTAEMQDRQARNKDPFSSSDDSDESMCESGANRKKPIKESYQVLQRRREAAVILDSPELLMMYSQARCDSLAGTRHYFTKMLAGYLESEDDLQASEPNSASRNPTS</sequence>
<dbReference type="OrthoDB" id="5372011at2759"/>
<organism evidence="2 3">
    <name type="scientific">Golovinomyces cichoracearum</name>
    <dbReference type="NCBI Taxonomy" id="62708"/>
    <lineage>
        <taxon>Eukaryota</taxon>
        <taxon>Fungi</taxon>
        <taxon>Dikarya</taxon>
        <taxon>Ascomycota</taxon>
        <taxon>Pezizomycotina</taxon>
        <taxon>Leotiomycetes</taxon>
        <taxon>Erysiphales</taxon>
        <taxon>Erysiphaceae</taxon>
        <taxon>Golovinomyces</taxon>
    </lineage>
</organism>
<accession>A0A420J346</accession>